<sequence>MAAKNIKATVANNAPENTFPEIMKSIPQADIEAWLSDFTASVDARKMFEKKKAKTNANIQKNLDRYHKNGKKPCFAAFCIAANVPPSFVMGKEREGALYNVYAMDKLINLGSMLYYGNFPDVNKHMRAVLHNIQVTEQEKVPFTYAMAKASVSDKLPLDAKWSVKFRRNNEAEGTGAGQGSPVMRALQTCGIVRVVDEQRNKAYRANKNPLTAYIAELVAQ</sequence>
<dbReference type="RefSeq" id="WP_150063497.1">
    <property type="nucleotide sequence ID" value="NZ_JACHII010000014.1"/>
</dbReference>
<organism evidence="1 2">
    <name type="scientific">Roseospira marina</name>
    <dbReference type="NCBI Taxonomy" id="140057"/>
    <lineage>
        <taxon>Bacteria</taxon>
        <taxon>Pseudomonadati</taxon>
        <taxon>Pseudomonadota</taxon>
        <taxon>Alphaproteobacteria</taxon>
        <taxon>Rhodospirillales</taxon>
        <taxon>Rhodospirillaceae</taxon>
        <taxon>Roseospira</taxon>
    </lineage>
</organism>
<accession>A0A5M6I843</accession>
<protein>
    <submittedName>
        <fullName evidence="1">Uncharacterized protein</fullName>
    </submittedName>
</protein>
<reference evidence="1 2" key="1">
    <citation type="submission" date="2019-09" db="EMBL/GenBank/DDBJ databases">
        <title>Genome sequence of Roseospira marina, one of the more divergent members of the non-sulfur purple photosynthetic bacterial family, the Rhodospirillaceae.</title>
        <authorList>
            <person name="Meyer T."/>
            <person name="Kyndt J."/>
        </authorList>
    </citation>
    <scope>NUCLEOTIDE SEQUENCE [LARGE SCALE GENOMIC DNA]</scope>
    <source>
        <strain evidence="1 2">DSM 15113</strain>
    </source>
</reference>
<comment type="caution">
    <text evidence="1">The sequence shown here is derived from an EMBL/GenBank/DDBJ whole genome shotgun (WGS) entry which is preliminary data.</text>
</comment>
<proteinExistence type="predicted"/>
<dbReference type="Proteomes" id="UP000324065">
    <property type="component" value="Unassembled WGS sequence"/>
</dbReference>
<dbReference type="EMBL" id="VWPJ01000018">
    <property type="protein sequence ID" value="KAA5604406.1"/>
    <property type="molecule type" value="Genomic_DNA"/>
</dbReference>
<dbReference type="AlphaFoldDB" id="A0A5M6I843"/>
<evidence type="ECO:0000313" key="2">
    <source>
        <dbReference type="Proteomes" id="UP000324065"/>
    </source>
</evidence>
<evidence type="ECO:0000313" key="1">
    <source>
        <dbReference type="EMBL" id="KAA5604406.1"/>
    </source>
</evidence>
<name>A0A5M6I843_9PROT</name>
<keyword evidence="2" id="KW-1185">Reference proteome</keyword>
<gene>
    <name evidence="1" type="ORF">F1188_16225</name>
</gene>